<evidence type="ECO:0000256" key="3">
    <source>
        <dbReference type="ARBA" id="ARBA00022989"/>
    </source>
</evidence>
<sequence length="161" mass="17734">MSSQTDELRSPGVNFPPPILFVISGYCGSAIEANVPVPLSTVVVVPAQVPLGWSTVALGTALLGWALVTFVWMKTAIYPNRPARQLVAQGPYRFSRNPMYVALTVITVGVSLLADNLWMLTLLPLVLIALTKLVIQPEERYLAETFGASYQSYQARVRRWL</sequence>
<reference evidence="6 7" key="1">
    <citation type="journal article" date="2016" name="Front. Microbiol.">
        <title>Fuerstia marisgermanicae gen. nov., sp. nov., an Unusual Member of the Phylum Planctomycetes from the German Wadden Sea.</title>
        <authorList>
            <person name="Kohn T."/>
            <person name="Heuer A."/>
            <person name="Jogler M."/>
            <person name="Vollmers J."/>
            <person name="Boedeker C."/>
            <person name="Bunk B."/>
            <person name="Rast P."/>
            <person name="Borchert D."/>
            <person name="Glockner I."/>
            <person name="Freese H.M."/>
            <person name="Klenk H.P."/>
            <person name="Overmann J."/>
            <person name="Kaster A.K."/>
            <person name="Rohde M."/>
            <person name="Wiegand S."/>
            <person name="Jogler C."/>
        </authorList>
    </citation>
    <scope>NUCLEOTIDE SEQUENCE [LARGE SCALE GENOMIC DNA]</scope>
    <source>
        <strain evidence="6 7">NH11</strain>
    </source>
</reference>
<dbReference type="GO" id="GO:0012505">
    <property type="term" value="C:endomembrane system"/>
    <property type="evidence" value="ECO:0007669"/>
    <property type="project" value="UniProtKB-SubCell"/>
</dbReference>
<dbReference type="KEGG" id="fmr:Fuma_04003"/>
<feature type="transmembrane region" description="Helical" evidence="5">
    <location>
        <begin position="51"/>
        <end position="73"/>
    </location>
</feature>
<name>A0A1P8WJZ6_9PLAN</name>
<dbReference type="PANTHER" id="PTHR12714:SF24">
    <property type="entry name" value="SLR1182 PROTEIN"/>
    <property type="match status" value="1"/>
</dbReference>
<evidence type="ECO:0000313" key="7">
    <source>
        <dbReference type="Proteomes" id="UP000187735"/>
    </source>
</evidence>
<dbReference type="GO" id="GO:0016740">
    <property type="term" value="F:transferase activity"/>
    <property type="evidence" value="ECO:0007669"/>
    <property type="project" value="UniProtKB-ARBA"/>
</dbReference>
<dbReference type="EMBL" id="CP017641">
    <property type="protein sequence ID" value="APZ94371.1"/>
    <property type="molecule type" value="Genomic_DNA"/>
</dbReference>
<keyword evidence="2 5" id="KW-0812">Transmembrane</keyword>
<evidence type="ECO:0000256" key="5">
    <source>
        <dbReference type="SAM" id="Phobius"/>
    </source>
</evidence>
<dbReference type="PANTHER" id="PTHR12714">
    <property type="entry name" value="PROTEIN-S ISOPRENYLCYSTEINE O-METHYLTRANSFERASE"/>
    <property type="match status" value="1"/>
</dbReference>
<dbReference type="RefSeq" id="WP_077025686.1">
    <property type="nucleotide sequence ID" value="NZ_CP017641.1"/>
</dbReference>
<dbReference type="Gene3D" id="1.20.120.1630">
    <property type="match status" value="1"/>
</dbReference>
<accession>A0A1P8WJZ6</accession>
<protein>
    <recommendedName>
        <fullName evidence="8">Isoprenylcysteine carboxylmethyltransferase family protein</fullName>
    </recommendedName>
</protein>
<comment type="subcellular location">
    <subcellularLocation>
        <location evidence="1">Endomembrane system</location>
        <topology evidence="1">Multi-pass membrane protein</topology>
    </subcellularLocation>
</comment>
<feature type="transmembrane region" description="Helical" evidence="5">
    <location>
        <begin position="12"/>
        <end position="31"/>
    </location>
</feature>
<evidence type="ECO:0000256" key="4">
    <source>
        <dbReference type="ARBA" id="ARBA00023136"/>
    </source>
</evidence>
<feature type="transmembrane region" description="Helical" evidence="5">
    <location>
        <begin position="94"/>
        <end position="112"/>
    </location>
</feature>
<proteinExistence type="predicted"/>
<dbReference type="STRING" id="1891926.Fuma_04003"/>
<keyword evidence="7" id="KW-1185">Reference proteome</keyword>
<evidence type="ECO:0000256" key="2">
    <source>
        <dbReference type="ARBA" id="ARBA00022692"/>
    </source>
</evidence>
<evidence type="ECO:0000256" key="1">
    <source>
        <dbReference type="ARBA" id="ARBA00004127"/>
    </source>
</evidence>
<keyword evidence="4 5" id="KW-0472">Membrane</keyword>
<evidence type="ECO:0000313" key="6">
    <source>
        <dbReference type="EMBL" id="APZ94371.1"/>
    </source>
</evidence>
<dbReference type="Proteomes" id="UP000187735">
    <property type="component" value="Chromosome"/>
</dbReference>
<keyword evidence="3 5" id="KW-1133">Transmembrane helix</keyword>
<evidence type="ECO:0008006" key="8">
    <source>
        <dbReference type="Google" id="ProtNLM"/>
    </source>
</evidence>
<dbReference type="InterPro" id="IPR007318">
    <property type="entry name" value="Phopholipid_MeTrfase"/>
</dbReference>
<organism evidence="6 7">
    <name type="scientific">Fuerstiella marisgermanici</name>
    <dbReference type="NCBI Taxonomy" id="1891926"/>
    <lineage>
        <taxon>Bacteria</taxon>
        <taxon>Pseudomonadati</taxon>
        <taxon>Planctomycetota</taxon>
        <taxon>Planctomycetia</taxon>
        <taxon>Planctomycetales</taxon>
        <taxon>Planctomycetaceae</taxon>
        <taxon>Fuerstiella</taxon>
    </lineage>
</organism>
<dbReference type="AlphaFoldDB" id="A0A1P8WJZ6"/>
<dbReference type="Pfam" id="PF04191">
    <property type="entry name" value="PEMT"/>
    <property type="match status" value="1"/>
</dbReference>
<dbReference type="OrthoDB" id="211732at2"/>
<gene>
    <name evidence="6" type="ORF">Fuma_04003</name>
</gene>